<reference evidence="2" key="1">
    <citation type="submission" date="2006-07" db="EMBL/GenBank/DDBJ databases">
        <title>Complete sequence of Thiomicrospira crunogena XCL-2.</title>
        <authorList>
            <consortium name="US DOE Joint Genome Institute"/>
            <person name="Copeland A."/>
            <person name="Lucas S."/>
            <person name="Lapidus A."/>
            <person name="Barry K."/>
            <person name="Detter J.C."/>
            <person name="Glavina del Rio T."/>
            <person name="Hammon N."/>
            <person name="Israni S."/>
            <person name="Dalin E."/>
            <person name="Tice H."/>
            <person name="Pitluck S."/>
            <person name="Chain P."/>
            <person name="Malfatti S."/>
            <person name="Shin M."/>
            <person name="Vergez L."/>
            <person name="Schmutz J."/>
            <person name="Larimer F."/>
            <person name="Land M."/>
            <person name="Hauser L."/>
            <person name="Kyrpides N."/>
            <person name="Lykidis A."/>
            <person name="Scott K.M."/>
            <person name="Sievert S."/>
            <person name="Kerfeld C."/>
            <person name="Freyermuth S."/>
            <person name="Dobrinski K."/>
            <person name="Boller A."/>
            <person name="Fitzpatrick K."/>
            <person name="Thoma P."/>
            <person name="Moore J."/>
            <person name="Richardson P."/>
        </authorList>
    </citation>
    <scope>NUCLEOTIDE SEQUENCE</scope>
    <source>
        <strain evidence="2">XCL-2</strain>
    </source>
</reference>
<dbReference type="AlphaFoldDB" id="Q31HW4"/>
<dbReference type="STRING" id="317025.Tcr_0663"/>
<dbReference type="EMBL" id="CP000109">
    <property type="protein sequence ID" value="ABB41259.2"/>
    <property type="molecule type" value="Genomic_DNA"/>
</dbReference>
<dbReference type="PROSITE" id="PS50172">
    <property type="entry name" value="BRCT"/>
    <property type="match status" value="1"/>
</dbReference>
<name>Q31HW4_HYDCU</name>
<evidence type="ECO:0000313" key="2">
    <source>
        <dbReference type="EMBL" id="ABB41259.2"/>
    </source>
</evidence>
<dbReference type="InterPro" id="IPR036420">
    <property type="entry name" value="BRCT_dom_sf"/>
</dbReference>
<organism evidence="2">
    <name type="scientific">Hydrogenovibrio crunogenus (strain DSM 25203 / XCL-2)</name>
    <name type="common">Thiomicrospira crunogena</name>
    <dbReference type="NCBI Taxonomy" id="317025"/>
    <lineage>
        <taxon>Bacteria</taxon>
        <taxon>Pseudomonadati</taxon>
        <taxon>Pseudomonadota</taxon>
        <taxon>Gammaproteobacteria</taxon>
        <taxon>Thiotrichales</taxon>
        <taxon>Piscirickettsiaceae</taxon>
        <taxon>Hydrogenovibrio</taxon>
    </lineage>
</organism>
<dbReference type="KEGG" id="tcx:Tcr_0663"/>
<dbReference type="Gene3D" id="3.40.50.10190">
    <property type="entry name" value="BRCT domain"/>
    <property type="match status" value="1"/>
</dbReference>
<dbReference type="Pfam" id="PF00533">
    <property type="entry name" value="BRCT"/>
    <property type="match status" value="1"/>
</dbReference>
<dbReference type="SUPFAM" id="SSF52113">
    <property type="entry name" value="BRCT domain"/>
    <property type="match status" value="1"/>
</dbReference>
<dbReference type="CDD" id="cd17748">
    <property type="entry name" value="BRCT_DNA_ligase_like"/>
    <property type="match status" value="1"/>
</dbReference>
<keyword evidence="2" id="KW-0436">Ligase</keyword>
<dbReference type="InterPro" id="IPR001357">
    <property type="entry name" value="BRCT_dom"/>
</dbReference>
<gene>
    <name evidence="2" type="ordered locus">Tcr_0663</name>
</gene>
<dbReference type="GO" id="GO:0016874">
    <property type="term" value="F:ligase activity"/>
    <property type="evidence" value="ECO:0007669"/>
    <property type="project" value="UniProtKB-KW"/>
</dbReference>
<accession>Q31HW4</accession>
<proteinExistence type="predicted"/>
<sequence>MVVGMMFINLVKRFFAMNLDVNGQPVMAFNFRENVDKAFENLMGILSGIQADEAMTNGEVVFLQNWLSDQKYLHNDPDVFDLLDLLSSILEDGIITSDEKADLSQLVSDVLEYRDDYVYMGDVDKDAFRRALGVFSGIAADDELTDMEVSYLNEWLDSHGELICHWPISKVNRLVKSALEDGVITGEERESILSVLYEAVGGAFSDDGAASGKTTTLPIDDVDCVEFDGKVFCITGALAYGTRKECQDLILKFGGKVSKGITKKLDYLVVGPVASRDWFNTSYGRKIEKAVGYRDEGYGLKIISEEVWRKSF</sequence>
<protein>
    <submittedName>
        <fullName evidence="2">DNA ligase</fullName>
    </submittedName>
</protein>
<dbReference type="HOGENOM" id="CLU_058425_0_0_6"/>
<dbReference type="eggNOG" id="COG0272">
    <property type="taxonomic scope" value="Bacteria"/>
</dbReference>
<evidence type="ECO:0000259" key="1">
    <source>
        <dbReference type="PROSITE" id="PS50172"/>
    </source>
</evidence>
<feature type="domain" description="BRCT" evidence="1">
    <location>
        <begin position="227"/>
        <end position="312"/>
    </location>
</feature>